<name>A0A553QP89_9TELE</name>
<gene>
    <name evidence="1" type="ORF">DNTS_022890</name>
</gene>
<protein>
    <submittedName>
        <fullName evidence="1">Uncharacterized protein</fullName>
    </submittedName>
</protein>
<dbReference type="Proteomes" id="UP000316079">
    <property type="component" value="Unassembled WGS sequence"/>
</dbReference>
<evidence type="ECO:0000313" key="1">
    <source>
        <dbReference type="EMBL" id="TRY91803.1"/>
    </source>
</evidence>
<reference evidence="1 2" key="1">
    <citation type="journal article" date="2019" name="Sci. Data">
        <title>Hybrid genome assembly and annotation of Danionella translucida.</title>
        <authorList>
            <person name="Kadobianskyi M."/>
            <person name="Schulze L."/>
            <person name="Schuelke M."/>
            <person name="Judkewitz B."/>
        </authorList>
    </citation>
    <scope>NUCLEOTIDE SEQUENCE [LARGE SCALE GENOMIC DNA]</scope>
    <source>
        <strain evidence="1 2">Bolton</strain>
    </source>
</reference>
<comment type="caution">
    <text evidence="1">The sequence shown here is derived from an EMBL/GenBank/DDBJ whole genome shotgun (WGS) entry which is preliminary data.</text>
</comment>
<dbReference type="AlphaFoldDB" id="A0A553QP89"/>
<dbReference type="EMBL" id="SRMA01025715">
    <property type="protein sequence ID" value="TRY91803.1"/>
    <property type="molecule type" value="Genomic_DNA"/>
</dbReference>
<organism evidence="1 2">
    <name type="scientific">Danionella cerebrum</name>
    <dbReference type="NCBI Taxonomy" id="2873325"/>
    <lineage>
        <taxon>Eukaryota</taxon>
        <taxon>Metazoa</taxon>
        <taxon>Chordata</taxon>
        <taxon>Craniata</taxon>
        <taxon>Vertebrata</taxon>
        <taxon>Euteleostomi</taxon>
        <taxon>Actinopterygii</taxon>
        <taxon>Neopterygii</taxon>
        <taxon>Teleostei</taxon>
        <taxon>Ostariophysi</taxon>
        <taxon>Cypriniformes</taxon>
        <taxon>Danionidae</taxon>
        <taxon>Danioninae</taxon>
        <taxon>Danionella</taxon>
    </lineage>
</organism>
<proteinExistence type="predicted"/>
<keyword evidence="2" id="KW-1185">Reference proteome</keyword>
<accession>A0A553QP89</accession>
<sequence length="137" mass="15441">MCLDSEHHWPGACQSERAAQTERDTRVPGERLSGVCLKLRKTIMEFLQSLSHSLEKPKRGRAELNGQLKSAVIRFNVTESFESASESFQSMFLTTPADRQLISAQVMSSDDLWRRFNGTMVLESGSGATVWETNLFK</sequence>
<evidence type="ECO:0000313" key="2">
    <source>
        <dbReference type="Proteomes" id="UP000316079"/>
    </source>
</evidence>